<reference evidence="1 2" key="1">
    <citation type="submission" date="2018-08" db="EMBL/GenBank/DDBJ databases">
        <title>Genomic Encyclopedia of Archaeal and Bacterial Type Strains, Phase II (KMG-II): from individual species to whole genera.</title>
        <authorList>
            <person name="Goeker M."/>
        </authorList>
    </citation>
    <scope>NUCLEOTIDE SEQUENCE [LARGE SCALE GENOMIC DNA]</scope>
    <source>
        <strain evidence="1 2">DSM 15986</strain>
    </source>
</reference>
<proteinExistence type="predicted"/>
<evidence type="ECO:0000313" key="1">
    <source>
        <dbReference type="EMBL" id="REG90707.1"/>
    </source>
</evidence>
<name>A0A3E0DX89_9BACT</name>
<comment type="caution">
    <text evidence="1">The sequence shown here is derived from an EMBL/GenBank/DDBJ whole genome shotgun (WGS) entry which is preliminary data.</text>
</comment>
<gene>
    <name evidence="1" type="ORF">C8N25_106210</name>
</gene>
<organism evidence="1 2">
    <name type="scientific">Algoriphagus antarcticus</name>
    <dbReference type="NCBI Taxonomy" id="238540"/>
    <lineage>
        <taxon>Bacteria</taxon>
        <taxon>Pseudomonadati</taxon>
        <taxon>Bacteroidota</taxon>
        <taxon>Cytophagia</taxon>
        <taxon>Cytophagales</taxon>
        <taxon>Cyclobacteriaceae</taxon>
        <taxon>Algoriphagus</taxon>
    </lineage>
</organism>
<sequence length="415" mass="48452">MNEFHHSRLRSGIQESHRIAVQPDWAFGLRKQARLVLLPLWRKVVIQWTTERGIKKPQLTELAEELFRVYSYPQGISSDVHFELNEVLSPFVEELTISDKSILKFYFLSEDENLEHLANEALEEIAEDEVLVTKLDRIAGKAFRPQFNHYSENDLTQGILEEMREIENLISSSDLELGLDAEAIPRINEAFSDYLDLPNGEISLIQLPIEEFAYWDKVAQDEPETVGKRVHTSEGLDWAECWLLPNGELKAKGNLEDPEERDAAAILAIREEITLILRELHSKLRETYNLLDNQIHYTFFTQRKTLENILPREGVEFFIDQVEAHGSDDFVGHINLDIRRYQKKELQEWGTQISVDLDDRYWQTEDETDEFKVWVLSIAEEEIPLETKFSEEQQESIVNLILAEIDRCYQLDYGN</sequence>
<dbReference type="AlphaFoldDB" id="A0A3E0DX89"/>
<accession>A0A3E0DX89</accession>
<keyword evidence="2" id="KW-1185">Reference proteome</keyword>
<dbReference type="RefSeq" id="WP_086541077.1">
    <property type="nucleotide sequence ID" value="NZ_MSSW01000017.1"/>
</dbReference>
<protein>
    <submittedName>
        <fullName evidence="1">Uncharacterized protein</fullName>
    </submittedName>
</protein>
<evidence type="ECO:0000313" key="2">
    <source>
        <dbReference type="Proteomes" id="UP000256405"/>
    </source>
</evidence>
<dbReference type="OrthoDB" id="823467at2"/>
<dbReference type="Proteomes" id="UP000256405">
    <property type="component" value="Unassembled WGS sequence"/>
</dbReference>
<dbReference type="EMBL" id="QUNF01000006">
    <property type="protein sequence ID" value="REG90707.1"/>
    <property type="molecule type" value="Genomic_DNA"/>
</dbReference>